<keyword evidence="1" id="KW-0812">Transmembrane</keyword>
<evidence type="ECO:0000313" key="3">
    <source>
        <dbReference type="Proteomes" id="UP000197138"/>
    </source>
</evidence>
<comment type="caution">
    <text evidence="2">The sequence shown here is derived from an EMBL/GenBank/DDBJ whole genome shotgun (WGS) entry which is preliminary data.</text>
</comment>
<protein>
    <submittedName>
        <fullName evidence="2">Uncharacterized protein</fullName>
    </submittedName>
</protein>
<evidence type="ECO:0000313" key="2">
    <source>
        <dbReference type="EMBL" id="OWM89134.1"/>
    </source>
</evidence>
<organism evidence="2 3">
    <name type="scientific">Punica granatum</name>
    <name type="common">Pomegranate</name>
    <dbReference type="NCBI Taxonomy" id="22663"/>
    <lineage>
        <taxon>Eukaryota</taxon>
        <taxon>Viridiplantae</taxon>
        <taxon>Streptophyta</taxon>
        <taxon>Embryophyta</taxon>
        <taxon>Tracheophyta</taxon>
        <taxon>Spermatophyta</taxon>
        <taxon>Magnoliopsida</taxon>
        <taxon>eudicotyledons</taxon>
        <taxon>Gunneridae</taxon>
        <taxon>Pentapetalae</taxon>
        <taxon>rosids</taxon>
        <taxon>malvids</taxon>
        <taxon>Myrtales</taxon>
        <taxon>Lythraceae</taxon>
        <taxon>Punica</taxon>
    </lineage>
</organism>
<accession>A0A218XVZ4</accession>
<dbReference type="AlphaFoldDB" id="A0A218XVZ4"/>
<proteinExistence type="predicted"/>
<dbReference type="Proteomes" id="UP000197138">
    <property type="component" value="Unassembled WGS sequence"/>
</dbReference>
<keyword evidence="1" id="KW-1133">Transmembrane helix</keyword>
<evidence type="ECO:0000256" key="1">
    <source>
        <dbReference type="SAM" id="Phobius"/>
    </source>
</evidence>
<name>A0A218XVZ4_PUNGR</name>
<sequence>MGVNGWNERSDECKRYFENVWMWLIWLVSRGEPWLVAWGLAWLAWVAHGSRLARKKARRSSGLDWLRV</sequence>
<gene>
    <name evidence="2" type="ORF">CDL15_Pgr026297</name>
</gene>
<reference evidence="3" key="1">
    <citation type="journal article" date="2017" name="Plant J.">
        <title>The pomegranate (Punica granatum L.) genome and the genomics of punicalagin biosynthesis.</title>
        <authorList>
            <person name="Qin G."/>
            <person name="Xu C."/>
            <person name="Ming R."/>
            <person name="Tang H."/>
            <person name="Guyot R."/>
            <person name="Kramer E.M."/>
            <person name="Hu Y."/>
            <person name="Yi X."/>
            <person name="Qi Y."/>
            <person name="Xu X."/>
            <person name="Gao Z."/>
            <person name="Pan H."/>
            <person name="Jian J."/>
            <person name="Tian Y."/>
            <person name="Yue Z."/>
            <person name="Xu Y."/>
        </authorList>
    </citation>
    <scope>NUCLEOTIDE SEQUENCE [LARGE SCALE GENOMIC DNA]</scope>
    <source>
        <strain evidence="3">cv. Dabenzi</strain>
    </source>
</reference>
<dbReference type="EMBL" id="MTKT01000676">
    <property type="protein sequence ID" value="OWM89134.1"/>
    <property type="molecule type" value="Genomic_DNA"/>
</dbReference>
<keyword evidence="1" id="KW-0472">Membrane</keyword>
<feature type="transmembrane region" description="Helical" evidence="1">
    <location>
        <begin position="20"/>
        <end position="46"/>
    </location>
</feature>